<gene>
    <name evidence="2" type="ORF">GF068_27375</name>
</gene>
<dbReference type="RefSeq" id="WP_153822424.1">
    <property type="nucleotide sequence ID" value="NZ_WJIE01000008.1"/>
</dbReference>
<feature type="transmembrane region" description="Helical" evidence="1">
    <location>
        <begin position="20"/>
        <end position="46"/>
    </location>
</feature>
<keyword evidence="1" id="KW-0472">Membrane</keyword>
<keyword evidence="3" id="KW-1185">Reference proteome</keyword>
<evidence type="ECO:0000256" key="1">
    <source>
        <dbReference type="SAM" id="Phobius"/>
    </source>
</evidence>
<accession>A0A6N7PUL8</accession>
<keyword evidence="1" id="KW-1133">Transmembrane helix</keyword>
<reference evidence="2 3" key="1">
    <citation type="submission" date="2019-10" db="EMBL/GenBank/DDBJ databases">
        <title>A soil myxobacterium in the family Polyangiaceae.</title>
        <authorList>
            <person name="Li Y."/>
            <person name="Wang J."/>
        </authorList>
    </citation>
    <scope>NUCLEOTIDE SEQUENCE [LARGE SCALE GENOMIC DNA]</scope>
    <source>
        <strain evidence="2 3">DSM 14734</strain>
    </source>
</reference>
<dbReference type="AlphaFoldDB" id="A0A6N7PUL8"/>
<dbReference type="OrthoDB" id="9894251at2"/>
<evidence type="ECO:0000313" key="3">
    <source>
        <dbReference type="Proteomes" id="UP000440224"/>
    </source>
</evidence>
<dbReference type="EMBL" id="WJIE01000008">
    <property type="protein sequence ID" value="MRG95609.1"/>
    <property type="molecule type" value="Genomic_DNA"/>
</dbReference>
<sequence>MVPDPRLGALHGARPRLVAFGNVAVGFIAIGNVAVGVVAIGMSVAIGPIAIGINAVGILLGLGLNVIGTAALAAINGLGLFTFAGVNGIGAQAFAYVNVGESAVVALLMCGLQIAAALRVKPKAPPALAEAPATAPLVAITSGARDAGVVRARIVGVTEGGVRIQEDTEEALHAELTLTGPGRASLEEATRAAGSPAVLVTVRATREASPQASEVNYRSAPPVARVLWGEHFEALPAPLPFWARPGVVPRAARASLFFSAAVSMVEFARQILMG</sequence>
<evidence type="ECO:0000313" key="2">
    <source>
        <dbReference type="EMBL" id="MRG95609.1"/>
    </source>
</evidence>
<comment type="caution">
    <text evidence="2">The sequence shown here is derived from an EMBL/GenBank/DDBJ whole genome shotgun (WGS) entry which is preliminary data.</text>
</comment>
<name>A0A6N7PUL8_9BACT</name>
<proteinExistence type="predicted"/>
<organism evidence="2 3">
    <name type="scientific">Polyangium spumosum</name>
    <dbReference type="NCBI Taxonomy" id="889282"/>
    <lineage>
        <taxon>Bacteria</taxon>
        <taxon>Pseudomonadati</taxon>
        <taxon>Myxococcota</taxon>
        <taxon>Polyangia</taxon>
        <taxon>Polyangiales</taxon>
        <taxon>Polyangiaceae</taxon>
        <taxon>Polyangium</taxon>
    </lineage>
</organism>
<dbReference type="Proteomes" id="UP000440224">
    <property type="component" value="Unassembled WGS sequence"/>
</dbReference>
<keyword evidence="1" id="KW-0812">Transmembrane</keyword>
<protein>
    <submittedName>
        <fullName evidence="2">Uncharacterized protein</fullName>
    </submittedName>
</protein>